<dbReference type="SUPFAM" id="SSF51182">
    <property type="entry name" value="RmlC-like cupins"/>
    <property type="match status" value="1"/>
</dbReference>
<protein>
    <recommendedName>
        <fullName evidence="2">Cupin type-2 domain-containing protein</fullName>
    </recommendedName>
</protein>
<gene>
    <name evidence="3" type="ORF">ADH66_01355</name>
</gene>
<dbReference type="EMBL" id="CP021422">
    <property type="protein sequence ID" value="ASB42656.1"/>
    <property type="molecule type" value="Genomic_DNA"/>
</dbReference>
<accession>A0ABN5A899</accession>
<evidence type="ECO:0000259" key="2">
    <source>
        <dbReference type="Pfam" id="PF07883"/>
    </source>
</evidence>
<keyword evidence="4" id="KW-1185">Reference proteome</keyword>
<dbReference type="InterPro" id="IPR013096">
    <property type="entry name" value="Cupin_2"/>
</dbReference>
<dbReference type="CDD" id="cd02209">
    <property type="entry name" value="cupin_XRE_C"/>
    <property type="match status" value="1"/>
</dbReference>
<evidence type="ECO:0000256" key="1">
    <source>
        <dbReference type="SAM" id="MobiDB-lite"/>
    </source>
</evidence>
<sequence length="194" mass="20831">METGAFSISLAHTGRMPQREAARGNTPIPSKRLPSLMSAAILPQPFHGQDSVKGGGGDPQPPGHRYVVLHVLVHVPAADHQHMGAPEQVPAHVNPGLVLFGYAVVEEQRHVEDGADGGEARLVCHAAVAGSHLCDGVEEHIFVLRGTLRLVLGDKTVDVGEKQAVRFRADIPHSYQNLGKCGCAVYNTIFYPHH</sequence>
<feature type="region of interest" description="Disordered" evidence="1">
    <location>
        <begin position="1"/>
        <end position="32"/>
    </location>
</feature>
<name>A0ABN5A899_9FIRM</name>
<dbReference type="Proteomes" id="UP000196710">
    <property type="component" value="Chromosome"/>
</dbReference>
<evidence type="ECO:0000313" key="4">
    <source>
        <dbReference type="Proteomes" id="UP000196710"/>
    </source>
</evidence>
<dbReference type="Pfam" id="PF07883">
    <property type="entry name" value="Cupin_2"/>
    <property type="match status" value="1"/>
</dbReference>
<dbReference type="InterPro" id="IPR011051">
    <property type="entry name" value="RmlC_Cupin_sf"/>
</dbReference>
<proteinExistence type="predicted"/>
<organism evidence="3 4">
    <name type="scientific">Acutalibacter muris</name>
    <dbReference type="NCBI Taxonomy" id="1796620"/>
    <lineage>
        <taxon>Bacteria</taxon>
        <taxon>Bacillati</taxon>
        <taxon>Bacillota</taxon>
        <taxon>Clostridia</taxon>
        <taxon>Eubacteriales</taxon>
        <taxon>Acutalibacteraceae</taxon>
        <taxon>Acutalibacter</taxon>
    </lineage>
</organism>
<reference evidence="4" key="1">
    <citation type="submission" date="2017-05" db="EMBL/GenBank/DDBJ databases">
        <title>Improved OligoMM genomes.</title>
        <authorList>
            <person name="Garzetti D."/>
        </authorList>
    </citation>
    <scope>NUCLEOTIDE SEQUENCE [LARGE SCALE GENOMIC DNA]</scope>
    <source>
        <strain evidence="4">KB18</strain>
    </source>
</reference>
<feature type="domain" description="Cupin type-2" evidence="2">
    <location>
        <begin position="128"/>
        <end position="180"/>
    </location>
</feature>
<dbReference type="InterPro" id="IPR014710">
    <property type="entry name" value="RmlC-like_jellyroll"/>
</dbReference>
<evidence type="ECO:0000313" key="3">
    <source>
        <dbReference type="EMBL" id="ASB42656.1"/>
    </source>
</evidence>
<dbReference type="Gene3D" id="2.60.120.10">
    <property type="entry name" value="Jelly Rolls"/>
    <property type="match status" value="1"/>
</dbReference>